<dbReference type="InterPro" id="IPR005259">
    <property type="entry name" value="PriA"/>
</dbReference>
<dbReference type="Gene3D" id="3.40.50.300">
    <property type="entry name" value="P-loop containing nucleotide triphosphate hydrolases"/>
    <property type="match status" value="2"/>
</dbReference>
<feature type="binding site" evidence="11">
    <location>
        <position position="567"/>
    </location>
    <ligand>
        <name>Zn(2+)</name>
        <dbReference type="ChEBI" id="CHEBI:29105"/>
        <label>1</label>
    </ligand>
</feature>
<dbReference type="CDD" id="cd17929">
    <property type="entry name" value="DEXHc_priA"/>
    <property type="match status" value="1"/>
</dbReference>
<evidence type="ECO:0000256" key="9">
    <source>
        <dbReference type="ARBA" id="ARBA00023125"/>
    </source>
</evidence>
<accession>A0ABT6F1T4</accession>
<feature type="binding site" evidence="11">
    <location>
        <position position="570"/>
    </location>
    <ligand>
        <name>Zn(2+)</name>
        <dbReference type="ChEBI" id="CHEBI:29105"/>
        <label>1</label>
    </ligand>
</feature>
<feature type="binding site" evidence="11">
    <location>
        <position position="525"/>
    </location>
    <ligand>
        <name>Zn(2+)</name>
        <dbReference type="ChEBI" id="CHEBI:29105"/>
        <label>2</label>
    </ligand>
</feature>
<dbReference type="RefSeq" id="WP_277867727.1">
    <property type="nucleotide sequence ID" value="NZ_JAKKUT010000005.1"/>
</dbReference>
<keyword evidence="8 11" id="KW-0067">ATP-binding</keyword>
<dbReference type="SMART" id="SM00490">
    <property type="entry name" value="HELICc"/>
    <property type="match status" value="1"/>
</dbReference>
<dbReference type="HAMAP" id="MF_00983">
    <property type="entry name" value="PriA"/>
    <property type="match status" value="1"/>
</dbReference>
<dbReference type="NCBIfam" id="TIGR00595">
    <property type="entry name" value="priA"/>
    <property type="match status" value="1"/>
</dbReference>
<dbReference type="SMART" id="SM00487">
    <property type="entry name" value="DEXDc"/>
    <property type="match status" value="1"/>
</dbReference>
<evidence type="ECO:0000256" key="4">
    <source>
        <dbReference type="ARBA" id="ARBA00022741"/>
    </source>
</evidence>
<evidence type="ECO:0000313" key="14">
    <source>
        <dbReference type="EMBL" id="MDG2991799.1"/>
    </source>
</evidence>
<dbReference type="PANTHER" id="PTHR30580:SF0">
    <property type="entry name" value="PRIMOSOMAL PROTEIN N"/>
    <property type="match status" value="1"/>
</dbReference>
<dbReference type="Pfam" id="PF18074">
    <property type="entry name" value="PriA_C"/>
    <property type="match status" value="1"/>
</dbReference>
<dbReference type="InterPro" id="IPR042115">
    <property type="entry name" value="PriA_3primeBD_sf"/>
</dbReference>
<dbReference type="PROSITE" id="PS51192">
    <property type="entry name" value="HELICASE_ATP_BIND_1"/>
    <property type="match status" value="1"/>
</dbReference>
<keyword evidence="5 11" id="KW-0378">Hydrolase</keyword>
<keyword evidence="3 11" id="KW-0479">Metal-binding</keyword>
<dbReference type="SUPFAM" id="SSF52540">
    <property type="entry name" value="P-loop containing nucleoside triphosphate hydrolases"/>
    <property type="match status" value="2"/>
</dbReference>
<gene>
    <name evidence="11 14" type="primary">priA</name>
    <name evidence="14" type="ORF">L3556_12785</name>
</gene>
<evidence type="ECO:0000256" key="11">
    <source>
        <dbReference type="HAMAP-Rule" id="MF_00983"/>
    </source>
</evidence>
<dbReference type="InterPro" id="IPR001650">
    <property type="entry name" value="Helicase_C-like"/>
</dbReference>
<evidence type="ECO:0000256" key="10">
    <source>
        <dbReference type="ARBA" id="ARBA00023235"/>
    </source>
</evidence>
<evidence type="ECO:0000256" key="7">
    <source>
        <dbReference type="ARBA" id="ARBA00022833"/>
    </source>
</evidence>
<dbReference type="EC" id="5.6.2.4" evidence="11"/>
<comment type="cofactor">
    <cofactor evidence="11">
        <name>Zn(2+)</name>
        <dbReference type="ChEBI" id="CHEBI:29105"/>
    </cofactor>
    <text evidence="11">Binds 2 zinc ions per subunit.</text>
</comment>
<comment type="catalytic activity">
    <reaction evidence="11">
        <text>Couples ATP hydrolysis with the unwinding of duplex DNA by translocating in the 3'-5' direction.</text>
        <dbReference type="EC" id="5.6.2.4"/>
    </reaction>
</comment>
<name>A0ABT6F1T4_9SYNE</name>
<dbReference type="GO" id="GO:0016787">
    <property type="term" value="F:hydrolase activity"/>
    <property type="evidence" value="ECO:0007669"/>
    <property type="project" value="UniProtKB-KW"/>
</dbReference>
<dbReference type="InterPro" id="IPR027417">
    <property type="entry name" value="P-loop_NTPase"/>
</dbReference>
<keyword evidence="6 11" id="KW-0347">Helicase</keyword>
<keyword evidence="4 11" id="KW-0547">Nucleotide-binding</keyword>
<dbReference type="Pfam" id="PF00270">
    <property type="entry name" value="DEAD"/>
    <property type="match status" value="1"/>
</dbReference>
<dbReference type="InterPro" id="IPR041222">
    <property type="entry name" value="PriA_3primeBD"/>
</dbReference>
<feature type="domain" description="Helicase ATP-binding" evidence="12">
    <location>
        <begin position="287"/>
        <end position="454"/>
    </location>
</feature>
<comment type="function">
    <text evidence="11">Initiates the restart of stalled replication forks, which reloads the replicative helicase on sites other than the origin of replication. Recognizes and binds to abandoned replication forks and remodels them to uncover a helicase loading site. Promotes assembly of the primosome at these replication forks.</text>
</comment>
<feature type="binding site" evidence="11">
    <location>
        <position position="554"/>
    </location>
    <ligand>
        <name>Zn(2+)</name>
        <dbReference type="ChEBI" id="CHEBI:29105"/>
        <label>2</label>
    </ligand>
</feature>
<evidence type="ECO:0000256" key="3">
    <source>
        <dbReference type="ARBA" id="ARBA00022723"/>
    </source>
</evidence>
<feature type="binding site" evidence="11">
    <location>
        <position position="516"/>
    </location>
    <ligand>
        <name>Zn(2+)</name>
        <dbReference type="ChEBI" id="CHEBI:29105"/>
        <label>1</label>
    </ligand>
</feature>
<comment type="similarity">
    <text evidence="11">Belongs to the helicase family. PriA subfamily.</text>
</comment>
<evidence type="ECO:0000256" key="2">
    <source>
        <dbReference type="ARBA" id="ARBA00022705"/>
    </source>
</evidence>
<comment type="subunit">
    <text evidence="11">Component of the replication restart primosome.</text>
</comment>
<dbReference type="NCBIfam" id="NF004066">
    <property type="entry name" value="PRK05580.1-3"/>
    <property type="match status" value="1"/>
</dbReference>
<dbReference type="PROSITE" id="PS51194">
    <property type="entry name" value="HELICASE_CTER"/>
    <property type="match status" value="1"/>
</dbReference>
<dbReference type="InterPro" id="IPR011545">
    <property type="entry name" value="DEAD/DEAH_box_helicase_dom"/>
</dbReference>
<dbReference type="CDD" id="cd18804">
    <property type="entry name" value="SF2_C_priA"/>
    <property type="match status" value="1"/>
</dbReference>
<organism evidence="14 15">
    <name type="scientific">Candidatus Synechococcus calcipolaris G9</name>
    <dbReference type="NCBI Taxonomy" id="1497997"/>
    <lineage>
        <taxon>Bacteria</taxon>
        <taxon>Bacillati</taxon>
        <taxon>Cyanobacteriota</taxon>
        <taxon>Cyanophyceae</taxon>
        <taxon>Synechococcales</taxon>
        <taxon>Synechococcaceae</taxon>
        <taxon>Synechococcus</taxon>
    </lineage>
</organism>
<keyword evidence="9 11" id="KW-0238">DNA-binding</keyword>
<sequence length="828" mass="93126">MTTWVNVLVDCPGVDGAFTYGVPLGWAVQPGDLVQVPFGQNQVGGIVLSVVAELPEDLDPDQVRPLGEILSHRFFSLAYWQLLERVSHYYYTSLIQVLRTALPPGLLQRSQRRIKIKALPSQPLSSKPGPTAPELAQCSPQAQRLWHLLQQSPEKDYSWRYLQQHCPKSQTALQELLQKSWVESYLRPPLVNQPKWRQAVILVQERGDLTPRQQEILTYVKQKGGECWQNVLLKDCKTTLGTLKTLATKGCISLIQRQQLRLEQGIATPGDRPKPQTPDQARALDQIQALTGTATILLHGVTGSGKTEVYLQAIAPRLGQQQSVLVLVPEIGLTPQLTDRFRARFGDRILIYHSALSDGERYDTWRYLLMGEARLVIGTRSAVFLPLQNLGLIILDEEHDGGYKQDQPAPCYHARTVAQWRSQLENCPLILGSATPSLDTWHQSQAGQAIYLSLPERVHGQPLPPIEVIDMRQEFAQGNRSIFSKALQGALGQLGEKQEQGLLFIHRRGHSTFVSCRSCGYVMDCPYCSVSLTYHLEQLDQPAIAHQLPHQLRCHYCNFSQAVPPACPACGSPYLKQFGSGTQRVSAELTKHFPHLRQIRFDSDTTRKKGAHRELLHQFAQGEADVMVGTQMLTKGIDLPQVSLVGILTADGLLNLPDYRASERTFQVLTQVAGRSGRGERPGRVILQTYAPEHPVIQAVQQYQWHEFAEQELASRQPLDYPPWGQLILLRLSSLNENRVAETAKDLGEWLQNQFAQDTSLSPWQILGPAPATVGKIAQRYRWQILLKSPLRDDKTTVHLEPEFIARLRQVCPKDVRLSIDVEPQNFL</sequence>
<dbReference type="EMBL" id="JAKKUT010000005">
    <property type="protein sequence ID" value="MDG2991799.1"/>
    <property type="molecule type" value="Genomic_DNA"/>
</dbReference>
<feature type="binding site" evidence="11">
    <location>
        <position position="557"/>
    </location>
    <ligand>
        <name>Zn(2+)</name>
        <dbReference type="ChEBI" id="CHEBI:29105"/>
        <label>2</label>
    </ligand>
</feature>
<dbReference type="Proteomes" id="UP001154265">
    <property type="component" value="Unassembled WGS sequence"/>
</dbReference>
<feature type="domain" description="Helicase C-terminal" evidence="13">
    <location>
        <begin position="562"/>
        <end position="716"/>
    </location>
</feature>
<keyword evidence="15" id="KW-1185">Reference proteome</keyword>
<comment type="caution">
    <text evidence="14">The sequence shown here is derived from an EMBL/GenBank/DDBJ whole genome shotgun (WGS) entry which is preliminary data.</text>
</comment>
<dbReference type="PANTHER" id="PTHR30580">
    <property type="entry name" value="PRIMOSOMAL PROTEIN N"/>
    <property type="match status" value="1"/>
</dbReference>
<evidence type="ECO:0000259" key="12">
    <source>
        <dbReference type="PROSITE" id="PS51192"/>
    </source>
</evidence>
<evidence type="ECO:0000256" key="6">
    <source>
        <dbReference type="ARBA" id="ARBA00022806"/>
    </source>
</evidence>
<keyword evidence="1 11" id="KW-0639">Primosome</keyword>
<protein>
    <recommendedName>
        <fullName evidence="11">Replication restart protein PriA</fullName>
    </recommendedName>
    <alternativeName>
        <fullName evidence="11">ATP-dependent DNA helicase PriA</fullName>
        <ecNumber evidence="11">5.6.2.4</ecNumber>
    </alternativeName>
    <alternativeName>
        <fullName evidence="11">DNA 3'-5' helicase PriA</fullName>
    </alternativeName>
</protein>
<reference evidence="14" key="1">
    <citation type="journal article" date="2022" name="Genome Biol. Evol.">
        <title>A New Gene Family Diagnostic for Intracellular Biomineralization of Amorphous Ca Carbonates by Cyanobacteria.</title>
        <authorList>
            <person name="Benzerara K."/>
            <person name="Duprat E."/>
            <person name="Bitard-Feildel T."/>
            <person name="Caumes G."/>
            <person name="Cassier-Chauvat C."/>
            <person name="Chauvat F."/>
            <person name="Dezi M."/>
            <person name="Diop S.I."/>
            <person name="Gaschignard G."/>
            <person name="Gorgen S."/>
            <person name="Gugger M."/>
            <person name="Lopez-Garcia P."/>
            <person name="Millet M."/>
            <person name="Skouri-Panet F."/>
            <person name="Moreira D."/>
            <person name="Callebaut I."/>
        </authorList>
    </citation>
    <scope>NUCLEOTIDE SEQUENCE</scope>
    <source>
        <strain evidence="14">G9</strain>
    </source>
</reference>
<feature type="binding site" evidence="11">
    <location>
        <position position="528"/>
    </location>
    <ligand>
        <name>Zn(2+)</name>
        <dbReference type="ChEBI" id="CHEBI:29105"/>
        <label>2</label>
    </ligand>
</feature>
<reference evidence="14" key="2">
    <citation type="submission" date="2022-01" db="EMBL/GenBank/DDBJ databases">
        <authorList>
            <person name="Zivanovic Y."/>
            <person name="Moreira D."/>
            <person name="Lopez-Garcia P."/>
        </authorList>
    </citation>
    <scope>NUCLEOTIDE SEQUENCE</scope>
    <source>
        <strain evidence="14">G9</strain>
    </source>
</reference>
<comment type="catalytic activity">
    <reaction evidence="11">
        <text>ATP + H2O = ADP + phosphate + H(+)</text>
        <dbReference type="Rhea" id="RHEA:13065"/>
        <dbReference type="ChEBI" id="CHEBI:15377"/>
        <dbReference type="ChEBI" id="CHEBI:15378"/>
        <dbReference type="ChEBI" id="CHEBI:30616"/>
        <dbReference type="ChEBI" id="CHEBI:43474"/>
        <dbReference type="ChEBI" id="CHEBI:456216"/>
        <dbReference type="EC" id="5.6.2.4"/>
    </reaction>
</comment>
<dbReference type="InterPro" id="IPR014001">
    <property type="entry name" value="Helicase_ATP-bd"/>
</dbReference>
<proteinExistence type="inferred from homology"/>
<dbReference type="Pfam" id="PF00271">
    <property type="entry name" value="Helicase_C"/>
    <property type="match status" value="1"/>
</dbReference>
<keyword evidence="10 11" id="KW-0413">Isomerase</keyword>
<evidence type="ECO:0000256" key="5">
    <source>
        <dbReference type="ARBA" id="ARBA00022801"/>
    </source>
</evidence>
<feature type="binding site" evidence="11">
    <location>
        <position position="519"/>
    </location>
    <ligand>
        <name>Zn(2+)</name>
        <dbReference type="ChEBI" id="CHEBI:29105"/>
        <label>1</label>
    </ligand>
</feature>
<keyword evidence="2 11" id="KW-0235">DNA replication</keyword>
<evidence type="ECO:0000313" key="15">
    <source>
        <dbReference type="Proteomes" id="UP001154265"/>
    </source>
</evidence>
<evidence type="ECO:0000259" key="13">
    <source>
        <dbReference type="PROSITE" id="PS51194"/>
    </source>
</evidence>
<evidence type="ECO:0000256" key="1">
    <source>
        <dbReference type="ARBA" id="ARBA00022515"/>
    </source>
</evidence>
<dbReference type="InterPro" id="IPR041236">
    <property type="entry name" value="PriA_C"/>
</dbReference>
<dbReference type="Gene3D" id="3.40.1440.60">
    <property type="entry name" value="PriA, 3(prime) DNA-binding domain"/>
    <property type="match status" value="1"/>
</dbReference>
<keyword evidence="7 11" id="KW-0862">Zinc</keyword>
<evidence type="ECO:0000256" key="8">
    <source>
        <dbReference type="ARBA" id="ARBA00022840"/>
    </source>
</evidence>
<dbReference type="Pfam" id="PF17764">
    <property type="entry name" value="PriA_3primeBD"/>
    <property type="match status" value="1"/>
</dbReference>